<feature type="transmembrane region" description="Helical" evidence="1">
    <location>
        <begin position="38"/>
        <end position="57"/>
    </location>
</feature>
<keyword evidence="1" id="KW-0472">Membrane</keyword>
<comment type="caution">
    <text evidence="2">The sequence shown here is derived from an EMBL/GenBank/DDBJ whole genome shotgun (WGS) entry which is preliminary data.</text>
</comment>
<protein>
    <submittedName>
        <fullName evidence="2">Flippase-like domain-containing protein</fullName>
    </submittedName>
</protein>
<evidence type="ECO:0000313" key="2">
    <source>
        <dbReference type="EMBL" id="MBJ7598502.1"/>
    </source>
</evidence>
<feature type="transmembrane region" description="Helical" evidence="1">
    <location>
        <begin position="94"/>
        <end position="112"/>
    </location>
</feature>
<reference evidence="2" key="1">
    <citation type="submission" date="2020-10" db="EMBL/GenBank/DDBJ databases">
        <title>Ca. Dormibacterota MAGs.</title>
        <authorList>
            <person name="Montgomery K."/>
        </authorList>
    </citation>
    <scope>NUCLEOTIDE SEQUENCE [LARGE SCALE GENOMIC DNA]</scope>
    <source>
        <strain evidence="2">SC8812_S17_10</strain>
    </source>
</reference>
<sequence>MLGVVSGLFAGMALCVALSALKPHLAVAALQRLTGMLPGRLAGAVQMAAGGFVEAVLSTANRRVFVPAVALTGVAVLCDSLFAMLAFWTVGFPIPFTTALFGYTLNNMFYVVPTPPGQLGSNEAMGLLVFGGLLHLPAAQVLAMFLFSHSWAAVLMCTSGPICLKSLKLTMPSIFRAEGRAVREAALTAELTPANEFPSLRT</sequence>
<organism evidence="2 3">
    <name type="scientific">Candidatus Nephthysia bennettiae</name>
    <dbReference type="NCBI Taxonomy" id="3127016"/>
    <lineage>
        <taxon>Bacteria</taxon>
        <taxon>Bacillati</taxon>
        <taxon>Candidatus Dormiibacterota</taxon>
        <taxon>Candidatus Dormibacteria</taxon>
        <taxon>Candidatus Dormibacterales</taxon>
        <taxon>Candidatus Dormibacteraceae</taxon>
        <taxon>Candidatus Nephthysia</taxon>
    </lineage>
</organism>
<proteinExistence type="predicted"/>
<dbReference type="Proteomes" id="UP000612893">
    <property type="component" value="Unassembled WGS sequence"/>
</dbReference>
<evidence type="ECO:0000256" key="1">
    <source>
        <dbReference type="SAM" id="Phobius"/>
    </source>
</evidence>
<feature type="transmembrane region" description="Helical" evidence="1">
    <location>
        <begin position="64"/>
        <end position="88"/>
    </location>
</feature>
<feature type="transmembrane region" description="Helical" evidence="1">
    <location>
        <begin position="124"/>
        <end position="143"/>
    </location>
</feature>
<dbReference type="AlphaFoldDB" id="A0A934K745"/>
<evidence type="ECO:0000313" key="3">
    <source>
        <dbReference type="Proteomes" id="UP000612893"/>
    </source>
</evidence>
<keyword evidence="1" id="KW-0812">Transmembrane</keyword>
<keyword evidence="1" id="KW-1133">Transmembrane helix</keyword>
<accession>A0A934K745</accession>
<name>A0A934K745_9BACT</name>
<dbReference type="EMBL" id="JAEKNR010000114">
    <property type="protein sequence ID" value="MBJ7598502.1"/>
    <property type="molecule type" value="Genomic_DNA"/>
</dbReference>
<gene>
    <name evidence="2" type="ORF">JF922_10510</name>
</gene>
<keyword evidence="3" id="KW-1185">Reference proteome</keyword>